<dbReference type="PANTHER" id="PTHR24161">
    <property type="entry name" value="ANK_REP_REGION DOMAIN-CONTAINING PROTEIN-RELATED"/>
    <property type="match status" value="1"/>
</dbReference>
<keyword evidence="1" id="KW-0677">Repeat</keyword>
<dbReference type="PROSITE" id="PS50297">
    <property type="entry name" value="ANK_REP_REGION"/>
    <property type="match status" value="2"/>
</dbReference>
<accession>A0A7S1B1E4</accession>
<feature type="region of interest" description="Disordered" evidence="5">
    <location>
        <begin position="31"/>
        <end position="179"/>
    </location>
</feature>
<feature type="coiled-coil region" evidence="4">
    <location>
        <begin position="182"/>
        <end position="237"/>
    </location>
</feature>
<dbReference type="Gene3D" id="1.25.40.20">
    <property type="entry name" value="Ankyrin repeat-containing domain"/>
    <property type="match status" value="2"/>
</dbReference>
<keyword evidence="4" id="KW-0175">Coiled coil</keyword>
<feature type="repeat" description="ANK" evidence="3">
    <location>
        <begin position="332"/>
        <end position="364"/>
    </location>
</feature>
<feature type="region of interest" description="Disordered" evidence="5">
    <location>
        <begin position="268"/>
        <end position="296"/>
    </location>
</feature>
<gene>
    <name evidence="6" type="ORF">NSCI0253_LOCUS45691</name>
</gene>
<evidence type="ECO:0000256" key="4">
    <source>
        <dbReference type="SAM" id="Coils"/>
    </source>
</evidence>
<dbReference type="PROSITE" id="PS50088">
    <property type="entry name" value="ANK_REPEAT"/>
    <property type="match status" value="2"/>
</dbReference>
<feature type="compositionally biased region" description="Low complexity" evidence="5">
    <location>
        <begin position="31"/>
        <end position="44"/>
    </location>
</feature>
<evidence type="ECO:0000256" key="5">
    <source>
        <dbReference type="SAM" id="MobiDB-lite"/>
    </source>
</evidence>
<dbReference type="SUPFAM" id="SSF48403">
    <property type="entry name" value="Ankyrin repeat"/>
    <property type="match status" value="1"/>
</dbReference>
<evidence type="ECO:0000256" key="2">
    <source>
        <dbReference type="ARBA" id="ARBA00023043"/>
    </source>
</evidence>
<evidence type="ECO:0000256" key="1">
    <source>
        <dbReference type="ARBA" id="ARBA00022737"/>
    </source>
</evidence>
<organism evidence="6">
    <name type="scientific">Noctiluca scintillans</name>
    <name type="common">Sea sparkle</name>
    <name type="synonym">Red tide dinoflagellate</name>
    <dbReference type="NCBI Taxonomy" id="2966"/>
    <lineage>
        <taxon>Eukaryota</taxon>
        <taxon>Sar</taxon>
        <taxon>Alveolata</taxon>
        <taxon>Dinophyceae</taxon>
        <taxon>Noctilucales</taxon>
        <taxon>Noctilucaceae</taxon>
        <taxon>Noctiluca</taxon>
    </lineage>
</organism>
<feature type="region of interest" description="Disordered" evidence="5">
    <location>
        <begin position="493"/>
        <end position="551"/>
    </location>
</feature>
<feature type="compositionally biased region" description="Polar residues" evidence="5">
    <location>
        <begin position="98"/>
        <end position="111"/>
    </location>
</feature>
<dbReference type="Pfam" id="PF12796">
    <property type="entry name" value="Ank_2"/>
    <property type="match status" value="1"/>
</dbReference>
<keyword evidence="2 3" id="KW-0040">ANK repeat</keyword>
<protein>
    <submittedName>
        <fullName evidence="6">Uncharacterized protein</fullName>
    </submittedName>
</protein>
<dbReference type="PANTHER" id="PTHR24161:SF85">
    <property type="entry name" value="PALMITOYLTRANSFERASE HIP14"/>
    <property type="match status" value="1"/>
</dbReference>
<feature type="repeat" description="ANK" evidence="3">
    <location>
        <begin position="458"/>
        <end position="490"/>
    </location>
</feature>
<feature type="compositionally biased region" description="Acidic residues" evidence="5">
    <location>
        <begin position="522"/>
        <end position="551"/>
    </location>
</feature>
<sequence>MPPSVRSVHGAYLPESHRPLGAVLPSGYMVPGRGPVSPSSPGHVSPKHPGHAHPTTLMARAGLSRETRAAQPTAPNPLRSDRIIRGGGTVDARRGDTTRGSSPNIGITTARMSPKLSPREVPQATDKVSTTVAGRAERAARSPPPPSSASRAPVPPHRVSLSTWNTPPAASALSAAHSEAELARRTKDLEELRASERRLREQLEVEQGAVREKDRQIEELQAEVTRLKASESELRLTIERHETAASHREQEVAREVQVARSCAPPLAVSSEELASEDSRTPAISRPPPFRHSSSIPPEELFGAAAANDVPALQAALVREGAAEEVLSNRDADGRTLLHVSLAAGCTEAAKFLLEAGQKWSTRQKYMHNLQGELLERGVERFINGQDGTGQSPLSLLCYNATSTPEVAMLLLQAQADPVQRDLQGMTPFIISAKTGNTSMMNMFLQATRGMVLCDTDDMGRSALHWAAKEGLAEPVEMLVKAGADVEMVDAEGRDAAQEAREHGHEAVLEVLTQASKMSQEPNTDEGDEREVESVSDEGAEGDDSGEGEFAL</sequence>
<reference evidence="6" key="1">
    <citation type="submission" date="2021-01" db="EMBL/GenBank/DDBJ databases">
        <authorList>
            <person name="Corre E."/>
            <person name="Pelletier E."/>
            <person name="Niang G."/>
            <person name="Scheremetjew M."/>
            <person name="Finn R."/>
            <person name="Kale V."/>
            <person name="Holt S."/>
            <person name="Cochrane G."/>
            <person name="Meng A."/>
            <person name="Brown T."/>
            <person name="Cohen L."/>
        </authorList>
    </citation>
    <scope>NUCLEOTIDE SEQUENCE</scope>
</reference>
<feature type="compositionally biased region" description="Polar residues" evidence="5">
    <location>
        <begin position="512"/>
        <end position="521"/>
    </location>
</feature>
<dbReference type="InterPro" id="IPR036770">
    <property type="entry name" value="Ankyrin_rpt-contain_sf"/>
</dbReference>
<feature type="compositionally biased region" description="Basic and acidic residues" evidence="5">
    <location>
        <begin position="493"/>
        <end position="507"/>
    </location>
</feature>
<dbReference type="SMART" id="SM00248">
    <property type="entry name" value="ANK"/>
    <property type="match status" value="5"/>
</dbReference>
<proteinExistence type="predicted"/>
<dbReference type="AlphaFoldDB" id="A0A7S1B1E4"/>
<dbReference type="InterPro" id="IPR002110">
    <property type="entry name" value="Ankyrin_rpt"/>
</dbReference>
<evidence type="ECO:0000256" key="3">
    <source>
        <dbReference type="PROSITE-ProRule" id="PRU00023"/>
    </source>
</evidence>
<evidence type="ECO:0000313" key="6">
    <source>
        <dbReference type="EMBL" id="CAD8871334.1"/>
    </source>
</evidence>
<name>A0A7S1B1E4_NOCSC</name>
<dbReference type="EMBL" id="HBFQ01064434">
    <property type="protein sequence ID" value="CAD8871334.1"/>
    <property type="molecule type" value="Transcribed_RNA"/>
</dbReference>